<proteinExistence type="predicted"/>
<dbReference type="Proteomes" id="UP000644610">
    <property type="component" value="Unassembled WGS sequence"/>
</dbReference>
<keyword evidence="2" id="KW-1185">Reference proteome</keyword>
<sequence length="95" mass="10369">MKPQGWYRDPYGIHEDRYFSDGRPTKLVRDGAAEVFDEPPPGLPPGPLVEVTSSEPGYGGDLRRADDFAAGPAVFDKRKAVMDALESVCVYGPVN</sequence>
<dbReference type="EMBL" id="BOOQ01000015">
    <property type="protein sequence ID" value="GII46291.1"/>
    <property type="molecule type" value="Genomic_DNA"/>
</dbReference>
<evidence type="ECO:0000313" key="2">
    <source>
        <dbReference type="Proteomes" id="UP000644610"/>
    </source>
</evidence>
<accession>A0A8J3UN52</accession>
<comment type="caution">
    <text evidence="1">The sequence shown here is derived from an EMBL/GenBank/DDBJ whole genome shotgun (WGS) entry which is preliminary data.</text>
</comment>
<evidence type="ECO:0000313" key="1">
    <source>
        <dbReference type="EMBL" id="GII46291.1"/>
    </source>
</evidence>
<gene>
    <name evidence="1" type="ORF">Psi02_27150</name>
</gene>
<reference evidence="1" key="1">
    <citation type="submission" date="2021-01" db="EMBL/GenBank/DDBJ databases">
        <title>Whole genome shotgun sequence of Planotetraspora silvatica NBRC 100141.</title>
        <authorList>
            <person name="Komaki H."/>
            <person name="Tamura T."/>
        </authorList>
    </citation>
    <scope>NUCLEOTIDE SEQUENCE</scope>
    <source>
        <strain evidence="1">NBRC 100141</strain>
    </source>
</reference>
<organism evidence="1 2">
    <name type="scientific">Planotetraspora silvatica</name>
    <dbReference type="NCBI Taxonomy" id="234614"/>
    <lineage>
        <taxon>Bacteria</taxon>
        <taxon>Bacillati</taxon>
        <taxon>Actinomycetota</taxon>
        <taxon>Actinomycetes</taxon>
        <taxon>Streptosporangiales</taxon>
        <taxon>Streptosporangiaceae</taxon>
        <taxon>Planotetraspora</taxon>
    </lineage>
</organism>
<name>A0A8J3UN52_9ACTN</name>
<protein>
    <submittedName>
        <fullName evidence="1">Uncharacterized protein</fullName>
    </submittedName>
</protein>
<dbReference type="RefSeq" id="WP_203973976.1">
    <property type="nucleotide sequence ID" value="NZ_BAAAKY010000049.1"/>
</dbReference>
<dbReference type="AlphaFoldDB" id="A0A8J3UN52"/>